<accession>A0A1J5AYN3</accession>
<dbReference type="InterPro" id="IPR029044">
    <property type="entry name" value="Nucleotide-diphossugar_trans"/>
</dbReference>
<dbReference type="PANTHER" id="PTHR22572">
    <property type="entry name" value="SUGAR-1-PHOSPHATE GUANYL TRANSFERASE"/>
    <property type="match status" value="1"/>
</dbReference>
<comment type="caution">
    <text evidence="2">The sequence shown here is derived from an EMBL/GenBank/DDBJ whole genome shotgun (WGS) entry which is preliminary data.</text>
</comment>
<gene>
    <name evidence="2" type="ORF">AUK18_01480</name>
</gene>
<dbReference type="InterPro" id="IPR050486">
    <property type="entry name" value="Mannose-1P_guanyltransferase"/>
</dbReference>
<evidence type="ECO:0000313" key="2">
    <source>
        <dbReference type="EMBL" id="OIP03641.1"/>
    </source>
</evidence>
<proteinExistence type="predicted"/>
<evidence type="ECO:0000259" key="1">
    <source>
        <dbReference type="Pfam" id="PF00483"/>
    </source>
</evidence>
<dbReference type="Pfam" id="PF00483">
    <property type="entry name" value="NTP_transferase"/>
    <property type="match status" value="1"/>
</dbReference>
<name>A0A1J5AYN3_9BACT</name>
<dbReference type="EMBL" id="MNXQ01000029">
    <property type="protein sequence ID" value="OIP03641.1"/>
    <property type="molecule type" value="Genomic_DNA"/>
</dbReference>
<dbReference type="InterPro" id="IPR005835">
    <property type="entry name" value="NTP_transferase_dom"/>
</dbReference>
<organism evidence="2 3">
    <name type="scientific">Candidatus Beckwithbacteria bacterium CG2_30_44_31</name>
    <dbReference type="NCBI Taxonomy" id="1805035"/>
    <lineage>
        <taxon>Bacteria</taxon>
        <taxon>Candidatus Beckwithiibacteriota</taxon>
    </lineage>
</organism>
<reference evidence="2 3" key="1">
    <citation type="journal article" date="2016" name="Environ. Microbiol.">
        <title>Genomic resolution of a cold subsurface aquifer community provides metabolic insights for novel microbes adapted to high CO concentrations.</title>
        <authorList>
            <person name="Probst A.J."/>
            <person name="Castelle C.J."/>
            <person name="Singh A."/>
            <person name="Brown C.T."/>
            <person name="Anantharaman K."/>
            <person name="Sharon I."/>
            <person name="Hug L.A."/>
            <person name="Burstein D."/>
            <person name="Emerson J.B."/>
            <person name="Thomas B.C."/>
            <person name="Banfield J.F."/>
        </authorList>
    </citation>
    <scope>NUCLEOTIDE SEQUENCE [LARGE SCALE GENOMIC DNA]</scope>
    <source>
        <strain evidence="2">CG2_30_44_31</strain>
    </source>
</reference>
<evidence type="ECO:0000313" key="3">
    <source>
        <dbReference type="Proteomes" id="UP000183605"/>
    </source>
</evidence>
<dbReference type="AlphaFoldDB" id="A0A1J5AYN3"/>
<sequence length="191" mass="21752">MKALILAGGFGVRLRELVHGQPKHMAAINGRPFLRRLVTMLIKRGIKEIVFAVGYLPQSIKDEFKEYCFSEDDRPMGTAGSLKNAQRFFKSDFLMINGDTYLDIDYQQVFQAHRTSGRLATLVVNQEVSCGVYVFSPQIFDLIPEGTKYSLEKDLWPILLKQKQVNLFKTNQKFIDIGSPQGYAQALKELK</sequence>
<feature type="domain" description="Nucleotidyl transferase" evidence="1">
    <location>
        <begin position="2"/>
        <end position="125"/>
    </location>
</feature>
<protein>
    <recommendedName>
        <fullName evidence="1">Nucleotidyl transferase domain-containing protein</fullName>
    </recommendedName>
</protein>
<dbReference type="Proteomes" id="UP000183605">
    <property type="component" value="Unassembled WGS sequence"/>
</dbReference>
<dbReference type="SUPFAM" id="SSF53448">
    <property type="entry name" value="Nucleotide-diphospho-sugar transferases"/>
    <property type="match status" value="1"/>
</dbReference>
<dbReference type="Gene3D" id="3.90.550.10">
    <property type="entry name" value="Spore Coat Polysaccharide Biosynthesis Protein SpsA, Chain A"/>
    <property type="match status" value="2"/>
</dbReference>